<proteinExistence type="predicted"/>
<protein>
    <recommendedName>
        <fullName evidence="3">t-SNARE coiled-coil homology domain-containing protein</fullName>
    </recommendedName>
</protein>
<dbReference type="InterPro" id="IPR000727">
    <property type="entry name" value="T_SNARE_dom"/>
</dbReference>
<comment type="caution">
    <text evidence="4">The sequence shown here is derived from an EMBL/GenBank/DDBJ whole genome shotgun (WGS) entry which is preliminary data.</text>
</comment>
<evidence type="ECO:0000313" key="4">
    <source>
        <dbReference type="EMBL" id="GCB78580.1"/>
    </source>
</evidence>
<dbReference type="Proteomes" id="UP000288216">
    <property type="component" value="Unassembled WGS sequence"/>
</dbReference>
<reference evidence="4 5" key="1">
    <citation type="journal article" date="2018" name="Nat. Ecol. Evol.">
        <title>Shark genomes provide insights into elasmobranch evolution and the origin of vertebrates.</title>
        <authorList>
            <person name="Hara Y"/>
            <person name="Yamaguchi K"/>
            <person name="Onimaru K"/>
            <person name="Kadota M"/>
            <person name="Koyanagi M"/>
            <person name="Keeley SD"/>
            <person name="Tatsumi K"/>
            <person name="Tanaka K"/>
            <person name="Motone F"/>
            <person name="Kageyama Y"/>
            <person name="Nozu R"/>
            <person name="Adachi N"/>
            <person name="Nishimura O"/>
            <person name="Nakagawa R"/>
            <person name="Tanegashima C"/>
            <person name="Kiyatake I"/>
            <person name="Matsumoto R"/>
            <person name="Murakumo K"/>
            <person name="Nishida K"/>
            <person name="Terakita A"/>
            <person name="Kuratani S"/>
            <person name="Sato K"/>
            <person name="Hyodo S Kuraku.S."/>
        </authorList>
    </citation>
    <scope>NUCLEOTIDE SEQUENCE [LARGE SCALE GENOMIC DNA]</scope>
</reference>
<dbReference type="Gene3D" id="1.20.5.110">
    <property type="match status" value="1"/>
</dbReference>
<evidence type="ECO:0000313" key="5">
    <source>
        <dbReference type="Proteomes" id="UP000288216"/>
    </source>
</evidence>
<dbReference type="Pfam" id="PF05739">
    <property type="entry name" value="SNARE"/>
    <property type="match status" value="1"/>
</dbReference>
<dbReference type="GO" id="GO:0006906">
    <property type="term" value="P:vesicle fusion"/>
    <property type="evidence" value="ECO:0007669"/>
    <property type="project" value="TreeGrafter"/>
</dbReference>
<dbReference type="GO" id="GO:0005484">
    <property type="term" value="F:SNAP receptor activity"/>
    <property type="evidence" value="ECO:0007669"/>
    <property type="project" value="TreeGrafter"/>
</dbReference>
<accession>A0A401PZR7</accession>
<dbReference type="PANTHER" id="PTHR19957:SF212">
    <property type="entry name" value="T-SNARE DOMAIN-CONTAINING PROTEIN 1"/>
    <property type="match status" value="1"/>
</dbReference>
<dbReference type="GO" id="GO:0006886">
    <property type="term" value="P:intracellular protein transport"/>
    <property type="evidence" value="ECO:0007669"/>
    <property type="project" value="TreeGrafter"/>
</dbReference>
<dbReference type="STRING" id="75743.A0A401PZR7"/>
<feature type="non-terminal residue" evidence="4">
    <location>
        <position position="1"/>
    </location>
</feature>
<dbReference type="GO" id="GO:0031201">
    <property type="term" value="C:SNARE complex"/>
    <property type="evidence" value="ECO:0007669"/>
    <property type="project" value="TreeGrafter"/>
</dbReference>
<feature type="coiled-coil region" evidence="2">
    <location>
        <begin position="24"/>
        <end position="51"/>
    </location>
</feature>
<keyword evidence="5" id="KW-1185">Reference proteome</keyword>
<dbReference type="GO" id="GO:0048278">
    <property type="term" value="P:vesicle docking"/>
    <property type="evidence" value="ECO:0007669"/>
    <property type="project" value="TreeGrafter"/>
</dbReference>
<gene>
    <name evidence="4" type="ORF">scyTo_0015849</name>
</gene>
<dbReference type="InterPro" id="IPR045242">
    <property type="entry name" value="Syntaxin"/>
</dbReference>
<dbReference type="PROSITE" id="PS50192">
    <property type="entry name" value="T_SNARE"/>
    <property type="match status" value="1"/>
</dbReference>
<dbReference type="GO" id="GO:0000149">
    <property type="term" value="F:SNARE binding"/>
    <property type="evidence" value="ECO:0007669"/>
    <property type="project" value="TreeGrafter"/>
</dbReference>
<sequence length="77" mass="8286">ADMLDVNQIIKDLALLVHEQGDNIDSIEANIERAASNVDAANEQLAKANQHQLVLMSAPLDRAYSAESQNKAACILA</sequence>
<dbReference type="SUPFAM" id="SSF58038">
    <property type="entry name" value="SNARE fusion complex"/>
    <property type="match status" value="1"/>
</dbReference>
<organism evidence="4 5">
    <name type="scientific">Scyliorhinus torazame</name>
    <name type="common">Cloudy catshark</name>
    <name type="synonym">Catulus torazame</name>
    <dbReference type="NCBI Taxonomy" id="75743"/>
    <lineage>
        <taxon>Eukaryota</taxon>
        <taxon>Metazoa</taxon>
        <taxon>Chordata</taxon>
        <taxon>Craniata</taxon>
        <taxon>Vertebrata</taxon>
        <taxon>Chondrichthyes</taxon>
        <taxon>Elasmobranchii</taxon>
        <taxon>Galeomorphii</taxon>
        <taxon>Galeoidea</taxon>
        <taxon>Carcharhiniformes</taxon>
        <taxon>Scyliorhinidae</taxon>
        <taxon>Scyliorhinus</taxon>
    </lineage>
</organism>
<dbReference type="PANTHER" id="PTHR19957">
    <property type="entry name" value="SYNTAXIN"/>
    <property type="match status" value="1"/>
</dbReference>
<feature type="domain" description="T-SNARE coiled-coil homology" evidence="3">
    <location>
        <begin position="1"/>
        <end position="48"/>
    </location>
</feature>
<evidence type="ECO:0000256" key="2">
    <source>
        <dbReference type="SAM" id="Coils"/>
    </source>
</evidence>
<evidence type="ECO:0000259" key="3">
    <source>
        <dbReference type="PROSITE" id="PS50192"/>
    </source>
</evidence>
<dbReference type="GO" id="GO:0008021">
    <property type="term" value="C:synaptic vesicle"/>
    <property type="evidence" value="ECO:0007669"/>
    <property type="project" value="TreeGrafter"/>
</dbReference>
<dbReference type="OrthoDB" id="75754at2759"/>
<dbReference type="EMBL" id="BFAA01009196">
    <property type="protein sequence ID" value="GCB78580.1"/>
    <property type="molecule type" value="Genomic_DNA"/>
</dbReference>
<name>A0A401PZR7_SCYTO</name>
<evidence type="ECO:0000256" key="1">
    <source>
        <dbReference type="ARBA" id="ARBA00023054"/>
    </source>
</evidence>
<keyword evidence="1 2" id="KW-0175">Coiled coil</keyword>
<dbReference type="AlphaFoldDB" id="A0A401PZR7"/>